<evidence type="ECO:0000313" key="2">
    <source>
        <dbReference type="Proteomes" id="UP001347796"/>
    </source>
</evidence>
<dbReference type="InterPro" id="IPR017850">
    <property type="entry name" value="Alkaline_phosphatase_core_sf"/>
</dbReference>
<dbReference type="Proteomes" id="UP001347796">
    <property type="component" value="Unassembled WGS sequence"/>
</dbReference>
<sequence length="98" mass="11264">MHCAMRESQLFIGSFVFNCTRQFSYSCLTVIGQGKNYKYCQLEDLLNFVEVYDLDKDPHEFDNIVNTADQQLIAILKQELFDLSRCSGIACKSLPLNI</sequence>
<reference evidence="1 2" key="1">
    <citation type="submission" date="2024-01" db="EMBL/GenBank/DDBJ databases">
        <title>The genome of the rayed Mediterranean limpet Patella caerulea (Linnaeus, 1758).</title>
        <authorList>
            <person name="Anh-Thu Weber A."/>
            <person name="Halstead-Nussloch G."/>
        </authorList>
    </citation>
    <scope>NUCLEOTIDE SEQUENCE [LARGE SCALE GENOMIC DNA]</scope>
    <source>
        <strain evidence="1">AATW-2023a</strain>
        <tissue evidence="1">Whole specimen</tissue>
    </source>
</reference>
<organism evidence="1 2">
    <name type="scientific">Patella caerulea</name>
    <name type="common">Rayed Mediterranean limpet</name>
    <dbReference type="NCBI Taxonomy" id="87958"/>
    <lineage>
        <taxon>Eukaryota</taxon>
        <taxon>Metazoa</taxon>
        <taxon>Spiralia</taxon>
        <taxon>Lophotrochozoa</taxon>
        <taxon>Mollusca</taxon>
        <taxon>Gastropoda</taxon>
        <taxon>Patellogastropoda</taxon>
        <taxon>Patelloidea</taxon>
        <taxon>Patellidae</taxon>
        <taxon>Patella</taxon>
    </lineage>
</organism>
<evidence type="ECO:0000313" key="1">
    <source>
        <dbReference type="EMBL" id="KAK6189731.1"/>
    </source>
</evidence>
<name>A0AAN8K6D4_PATCE</name>
<protein>
    <recommendedName>
        <fullName evidence="3">N-sulphoglucosamine sulphohydrolase C-terminal domain-containing protein</fullName>
    </recommendedName>
</protein>
<dbReference type="EMBL" id="JAZGQO010000002">
    <property type="protein sequence ID" value="KAK6189731.1"/>
    <property type="molecule type" value="Genomic_DNA"/>
</dbReference>
<dbReference type="AlphaFoldDB" id="A0AAN8K6D4"/>
<accession>A0AAN8K6D4</accession>
<keyword evidence="2" id="KW-1185">Reference proteome</keyword>
<gene>
    <name evidence="1" type="ORF">SNE40_001730</name>
</gene>
<evidence type="ECO:0008006" key="3">
    <source>
        <dbReference type="Google" id="ProtNLM"/>
    </source>
</evidence>
<proteinExistence type="predicted"/>
<comment type="caution">
    <text evidence="1">The sequence shown here is derived from an EMBL/GenBank/DDBJ whole genome shotgun (WGS) entry which is preliminary data.</text>
</comment>
<dbReference type="SUPFAM" id="SSF53649">
    <property type="entry name" value="Alkaline phosphatase-like"/>
    <property type="match status" value="1"/>
</dbReference>